<keyword evidence="1" id="KW-0472">Membrane</keyword>
<accession>A0A8W8K621</accession>
<feature type="transmembrane region" description="Helical" evidence="1">
    <location>
        <begin position="445"/>
        <end position="462"/>
    </location>
</feature>
<sequence length="476" mass="53987">MKTASRFLSPVECARGEEVGEIGSILIMSIVLGILVVPTVVYGQRPESDIDAVNIVTGINVTVRLLAAVTLVVAFSAIRNNMQEWVNDKSSNMIIKTKLVFIWIFGFAKMVFIMIKVLFYLKCRYLISLELTKTIITDCFTSIIFVILQLVFFQYVARYTFTTKPIIKYISSVVAIANVMDFFIALTLSVNENKDLIFDRNETDIENCTGYSLKTVNNIMFINEAFKAPIALQFSALAITLAFSMKPDAENLLSQCNILGLKFSWTSPKRLAKIITTILLMNVPLLVCAPFNILNSESETQSRIWLSLMFAQKTAALICILSINYLMFKKLKLTVKYVSINANEFMLLLSTIGVMSYMSMQAFYQRDVDGILTSLIVISLPSILYQVIIILFGRRVDLIGNEISAVHSIQQLVLILGCQNIAVWFNDFLYGVWDMSNDHILRHSVFKYIALMLYPLLAYYRFQSAMELMELYCHVS</sequence>
<feature type="transmembrane region" description="Helical" evidence="1">
    <location>
        <begin position="226"/>
        <end position="245"/>
    </location>
</feature>
<feature type="transmembrane region" description="Helical" evidence="1">
    <location>
        <begin position="99"/>
        <end position="120"/>
    </location>
</feature>
<reference evidence="2" key="1">
    <citation type="submission" date="2022-08" db="UniProtKB">
        <authorList>
            <consortium name="EnsemblMetazoa"/>
        </authorList>
    </citation>
    <scope>IDENTIFICATION</scope>
    <source>
        <strain evidence="2">05x7-T-G4-1.051#20</strain>
    </source>
</reference>
<dbReference type="OMA" id="GERESYM"/>
<dbReference type="AlphaFoldDB" id="A0A8W8K621"/>
<keyword evidence="1" id="KW-0812">Transmembrane</keyword>
<feature type="transmembrane region" description="Helical" evidence="1">
    <location>
        <begin position="304"/>
        <end position="325"/>
    </location>
</feature>
<dbReference type="EnsemblMetazoa" id="G22610.2">
    <property type="protein sequence ID" value="G22610.2:cds"/>
    <property type="gene ID" value="G22610"/>
</dbReference>
<dbReference type="EnsemblMetazoa" id="G22610.5">
    <property type="protein sequence ID" value="G22610.5:cds"/>
    <property type="gene ID" value="G22610"/>
</dbReference>
<organism evidence="2 3">
    <name type="scientific">Magallana gigas</name>
    <name type="common">Pacific oyster</name>
    <name type="synonym">Crassostrea gigas</name>
    <dbReference type="NCBI Taxonomy" id="29159"/>
    <lineage>
        <taxon>Eukaryota</taxon>
        <taxon>Metazoa</taxon>
        <taxon>Spiralia</taxon>
        <taxon>Lophotrochozoa</taxon>
        <taxon>Mollusca</taxon>
        <taxon>Bivalvia</taxon>
        <taxon>Autobranchia</taxon>
        <taxon>Pteriomorphia</taxon>
        <taxon>Ostreida</taxon>
        <taxon>Ostreoidea</taxon>
        <taxon>Ostreidae</taxon>
        <taxon>Magallana</taxon>
    </lineage>
</organism>
<proteinExistence type="predicted"/>
<keyword evidence="3" id="KW-1185">Reference proteome</keyword>
<feature type="transmembrane region" description="Helical" evidence="1">
    <location>
        <begin position="412"/>
        <end position="433"/>
    </location>
</feature>
<keyword evidence="1" id="KW-1133">Transmembrane helix</keyword>
<feature type="transmembrane region" description="Helical" evidence="1">
    <location>
        <begin position="169"/>
        <end position="190"/>
    </location>
</feature>
<feature type="transmembrane region" description="Helical" evidence="1">
    <location>
        <begin position="271"/>
        <end position="292"/>
    </location>
</feature>
<feature type="transmembrane region" description="Helical" evidence="1">
    <location>
        <begin position="140"/>
        <end position="157"/>
    </location>
</feature>
<feature type="transmembrane region" description="Helical" evidence="1">
    <location>
        <begin position="21"/>
        <end position="43"/>
    </location>
</feature>
<feature type="transmembrane region" description="Helical" evidence="1">
    <location>
        <begin position="55"/>
        <end position="78"/>
    </location>
</feature>
<name>A0A8W8K621_MAGGI</name>
<dbReference type="Proteomes" id="UP000005408">
    <property type="component" value="Unassembled WGS sequence"/>
</dbReference>
<evidence type="ECO:0000313" key="3">
    <source>
        <dbReference type="Proteomes" id="UP000005408"/>
    </source>
</evidence>
<evidence type="ECO:0000256" key="1">
    <source>
        <dbReference type="SAM" id="Phobius"/>
    </source>
</evidence>
<protein>
    <submittedName>
        <fullName evidence="2">Uncharacterized protein</fullName>
    </submittedName>
</protein>
<feature type="transmembrane region" description="Helical" evidence="1">
    <location>
        <begin position="370"/>
        <end position="392"/>
    </location>
</feature>
<feature type="transmembrane region" description="Helical" evidence="1">
    <location>
        <begin position="345"/>
        <end position="364"/>
    </location>
</feature>
<evidence type="ECO:0000313" key="2">
    <source>
        <dbReference type="EnsemblMetazoa" id="G22610.5:cds"/>
    </source>
</evidence>